<feature type="region of interest" description="Disordered" evidence="1">
    <location>
        <begin position="60"/>
        <end position="90"/>
    </location>
</feature>
<feature type="compositionally biased region" description="Basic and acidic residues" evidence="1">
    <location>
        <begin position="118"/>
        <end position="128"/>
    </location>
</feature>
<name>A0ABD3M9F4_9STRA</name>
<feature type="region of interest" description="Disordered" evidence="1">
    <location>
        <begin position="103"/>
        <end position="157"/>
    </location>
</feature>
<accession>A0ABD3M9F4</accession>
<comment type="caution">
    <text evidence="2">The sequence shown here is derived from an EMBL/GenBank/DDBJ whole genome shotgun (WGS) entry which is preliminary data.</text>
</comment>
<gene>
    <name evidence="2" type="ORF">ACHAWU_002164</name>
</gene>
<organism evidence="2 3">
    <name type="scientific">Discostella pseudostelligera</name>
    <dbReference type="NCBI Taxonomy" id="259834"/>
    <lineage>
        <taxon>Eukaryota</taxon>
        <taxon>Sar</taxon>
        <taxon>Stramenopiles</taxon>
        <taxon>Ochrophyta</taxon>
        <taxon>Bacillariophyta</taxon>
        <taxon>Coscinodiscophyceae</taxon>
        <taxon>Thalassiosirophycidae</taxon>
        <taxon>Stephanodiscales</taxon>
        <taxon>Stephanodiscaceae</taxon>
        <taxon>Discostella</taxon>
    </lineage>
</organism>
<evidence type="ECO:0000256" key="1">
    <source>
        <dbReference type="SAM" id="MobiDB-lite"/>
    </source>
</evidence>
<evidence type="ECO:0000313" key="3">
    <source>
        <dbReference type="Proteomes" id="UP001530293"/>
    </source>
</evidence>
<feature type="compositionally biased region" description="Basic residues" evidence="1">
    <location>
        <begin position="107"/>
        <end position="117"/>
    </location>
</feature>
<dbReference type="EMBL" id="JALLBG020000176">
    <property type="protein sequence ID" value="KAL3760654.1"/>
    <property type="molecule type" value="Genomic_DNA"/>
</dbReference>
<dbReference type="Proteomes" id="UP001530293">
    <property type="component" value="Unassembled WGS sequence"/>
</dbReference>
<keyword evidence="3" id="KW-1185">Reference proteome</keyword>
<proteinExistence type="predicted"/>
<evidence type="ECO:0000313" key="2">
    <source>
        <dbReference type="EMBL" id="KAL3760654.1"/>
    </source>
</evidence>
<reference evidence="2 3" key="1">
    <citation type="submission" date="2024-10" db="EMBL/GenBank/DDBJ databases">
        <title>Updated reference genomes for cyclostephanoid diatoms.</title>
        <authorList>
            <person name="Roberts W.R."/>
            <person name="Alverson A.J."/>
        </authorList>
    </citation>
    <scope>NUCLEOTIDE SEQUENCE [LARGE SCALE GENOMIC DNA]</scope>
    <source>
        <strain evidence="2 3">AJA232-27</strain>
    </source>
</reference>
<sequence>MATSSTPPPQQQQCQVVLSLAHLLHQQSPNYNTTKNALLSESATCALGLANVVARHSEEQHGMEGNDDGGDGDTGGGSRGEVHLFLTGSPRPTFAETNAWLLESHRNRSSPRRNQHKQIHDDDQRDDNTADTDENDSKRNNSNNNTNGLKRKESSDEPLVGHAVVNAISQTSGVGLKCIRSKMFQGTIDRPEWDQTRWTDGECLFSELVGLVGLESFEGGTGALGSGTATIKRGGKGTNLRANLITVPASSTSMSGGGGGGMGEDTFEEIARNILRCLRRRRDSPPASVIHVLLPPDGLVVDDDHNGNTTSSMASSRLMEAFHKLEKYNDMIGVPRLMADARVEVVHVSV</sequence>
<dbReference type="AlphaFoldDB" id="A0ABD3M9F4"/>
<protein>
    <submittedName>
        <fullName evidence="2">Uncharacterized protein</fullName>
    </submittedName>
</protein>